<gene>
    <name evidence="2" type="ORF">MDOR_19840</name>
</gene>
<organism evidence="2 3">
    <name type="scientific">Mycolicibacterium doricum</name>
    <dbReference type="NCBI Taxonomy" id="126673"/>
    <lineage>
        <taxon>Bacteria</taxon>
        <taxon>Bacillati</taxon>
        <taxon>Actinomycetota</taxon>
        <taxon>Actinomycetes</taxon>
        <taxon>Mycobacteriales</taxon>
        <taxon>Mycobacteriaceae</taxon>
        <taxon>Mycolicibacterium</taxon>
    </lineage>
</organism>
<sequence length="102" mass="10871">MPSASSSSGMAIPQARATAKASMGMGHNRERTASETPARLGTIRTPLVRGGHGATRTVATVSSGSRISIASTPSSSTVKPKHPIVQHQRHRLRRRWHKIGGR</sequence>
<proteinExistence type="predicted"/>
<dbReference type="EMBL" id="AP022605">
    <property type="protein sequence ID" value="BBZ07815.1"/>
    <property type="molecule type" value="Genomic_DNA"/>
</dbReference>
<protein>
    <submittedName>
        <fullName evidence="2">Uncharacterized protein</fullName>
    </submittedName>
</protein>
<feature type="compositionally biased region" description="Basic residues" evidence="1">
    <location>
        <begin position="79"/>
        <end position="102"/>
    </location>
</feature>
<dbReference type="KEGG" id="mdr:MDOR_19840"/>
<feature type="region of interest" description="Disordered" evidence="1">
    <location>
        <begin position="1"/>
        <end position="102"/>
    </location>
</feature>
<dbReference type="Proteomes" id="UP000467201">
    <property type="component" value="Chromosome"/>
</dbReference>
<dbReference type="AlphaFoldDB" id="A0A7I7VTU6"/>
<feature type="compositionally biased region" description="Low complexity" evidence="1">
    <location>
        <begin position="62"/>
        <end position="76"/>
    </location>
</feature>
<evidence type="ECO:0000313" key="3">
    <source>
        <dbReference type="Proteomes" id="UP000467201"/>
    </source>
</evidence>
<accession>A0A7I7VTU6</accession>
<evidence type="ECO:0000313" key="2">
    <source>
        <dbReference type="EMBL" id="BBZ07815.1"/>
    </source>
</evidence>
<evidence type="ECO:0000256" key="1">
    <source>
        <dbReference type="SAM" id="MobiDB-lite"/>
    </source>
</evidence>
<name>A0A7I7VTU6_9MYCO</name>
<reference evidence="2 3" key="1">
    <citation type="journal article" date="2019" name="Emerg. Microbes Infect.">
        <title>Comprehensive subspecies identification of 175 nontuberculous mycobacteria species based on 7547 genomic profiles.</title>
        <authorList>
            <person name="Matsumoto Y."/>
            <person name="Kinjo T."/>
            <person name="Motooka D."/>
            <person name="Nabeya D."/>
            <person name="Jung N."/>
            <person name="Uechi K."/>
            <person name="Horii T."/>
            <person name="Iida T."/>
            <person name="Fujita J."/>
            <person name="Nakamura S."/>
        </authorList>
    </citation>
    <scope>NUCLEOTIDE SEQUENCE [LARGE SCALE GENOMIC DNA]</scope>
    <source>
        <strain evidence="2 3">JCM 12405</strain>
    </source>
</reference>